<proteinExistence type="predicted"/>
<organism evidence="2 3">
    <name type="scientific">Glossina pallidipes</name>
    <name type="common">Tsetse fly</name>
    <dbReference type="NCBI Taxonomy" id="7398"/>
    <lineage>
        <taxon>Eukaryota</taxon>
        <taxon>Metazoa</taxon>
        <taxon>Ecdysozoa</taxon>
        <taxon>Arthropoda</taxon>
        <taxon>Hexapoda</taxon>
        <taxon>Insecta</taxon>
        <taxon>Pterygota</taxon>
        <taxon>Neoptera</taxon>
        <taxon>Endopterygota</taxon>
        <taxon>Diptera</taxon>
        <taxon>Brachycera</taxon>
        <taxon>Muscomorpha</taxon>
        <taxon>Hippoboscoidea</taxon>
        <taxon>Glossinidae</taxon>
        <taxon>Glossina</taxon>
    </lineage>
</organism>
<reference evidence="3" key="1">
    <citation type="submission" date="2014-03" db="EMBL/GenBank/DDBJ databases">
        <authorList>
            <person name="Aksoy S."/>
            <person name="Warren W."/>
            <person name="Wilson R.K."/>
        </authorList>
    </citation>
    <scope>NUCLEOTIDE SEQUENCE [LARGE SCALE GENOMIC DNA]</scope>
    <source>
        <strain evidence="3">IAEA</strain>
    </source>
</reference>
<feature type="compositionally biased region" description="Polar residues" evidence="1">
    <location>
        <begin position="60"/>
        <end position="74"/>
    </location>
</feature>
<dbReference type="EnsemblMetazoa" id="GPAI017762-RA">
    <property type="protein sequence ID" value="GPAI017762-PA"/>
    <property type="gene ID" value="GPAI017762"/>
</dbReference>
<dbReference type="VEuPathDB" id="VectorBase:GPAI017762"/>
<protein>
    <submittedName>
        <fullName evidence="2">Uncharacterized protein</fullName>
    </submittedName>
</protein>
<reference evidence="2" key="2">
    <citation type="submission" date="2020-05" db="UniProtKB">
        <authorList>
            <consortium name="EnsemblMetazoa"/>
        </authorList>
    </citation>
    <scope>IDENTIFICATION</scope>
    <source>
        <strain evidence="2">IAEA</strain>
    </source>
</reference>
<evidence type="ECO:0000256" key="1">
    <source>
        <dbReference type="SAM" id="MobiDB-lite"/>
    </source>
</evidence>
<dbReference type="AlphaFoldDB" id="A0A1A9ZKQ5"/>
<accession>A0A1A9ZKQ5</accession>
<evidence type="ECO:0000313" key="3">
    <source>
        <dbReference type="Proteomes" id="UP000092445"/>
    </source>
</evidence>
<dbReference type="Proteomes" id="UP000092445">
    <property type="component" value="Unassembled WGS sequence"/>
</dbReference>
<keyword evidence="3" id="KW-1185">Reference proteome</keyword>
<sequence length="74" mass="7495">MSGIGIVGMVKTGNMLEVWGGVNTFSSDFGRLKKVSVTTLPLSSSATSLAAGIVSDSEKSQSASVSTKKASQIA</sequence>
<feature type="region of interest" description="Disordered" evidence="1">
    <location>
        <begin position="52"/>
        <end position="74"/>
    </location>
</feature>
<name>A0A1A9ZKQ5_GLOPL</name>
<evidence type="ECO:0000313" key="2">
    <source>
        <dbReference type="EnsemblMetazoa" id="GPAI017762-PA"/>
    </source>
</evidence>